<dbReference type="Proteomes" id="UP000050360">
    <property type="component" value="Unassembled WGS sequence"/>
</dbReference>
<organism evidence="1 2">
    <name type="scientific">Candidatus Methanoperedens nitratireducens</name>
    <dbReference type="NCBI Taxonomy" id="1392998"/>
    <lineage>
        <taxon>Archaea</taxon>
        <taxon>Methanobacteriati</taxon>
        <taxon>Methanobacteriota</taxon>
        <taxon>Stenosarchaea group</taxon>
        <taxon>Methanomicrobia</taxon>
        <taxon>Methanosarcinales</taxon>
        <taxon>ANME-2 cluster</taxon>
        <taxon>Candidatus Methanoperedentaceae</taxon>
        <taxon>Candidatus Methanoperedens</taxon>
    </lineage>
</organism>
<evidence type="ECO:0000313" key="2">
    <source>
        <dbReference type="Proteomes" id="UP000050360"/>
    </source>
</evidence>
<comment type="caution">
    <text evidence="1">The sequence shown here is derived from an EMBL/GenBank/DDBJ whole genome shotgun (WGS) entry which is preliminary data.</text>
</comment>
<reference evidence="1 2" key="1">
    <citation type="submission" date="2015-09" db="EMBL/GenBank/DDBJ databases">
        <title>A metagenomics-based metabolic model of nitrate-dependent anaerobic oxidation of methane by Methanoperedens-like archaea.</title>
        <authorList>
            <person name="Arshad A."/>
            <person name="Speth D.R."/>
            <person name="De Graaf R.M."/>
            <person name="Op Den Camp H.J."/>
            <person name="Jetten M.S."/>
            <person name="Welte C.U."/>
        </authorList>
    </citation>
    <scope>NUCLEOTIDE SEQUENCE [LARGE SCALE GENOMIC DNA]</scope>
</reference>
<protein>
    <submittedName>
        <fullName evidence="1">Uncharacterized protein</fullName>
    </submittedName>
</protein>
<proteinExistence type="predicted"/>
<evidence type="ECO:0000313" key="1">
    <source>
        <dbReference type="EMBL" id="KPQ43384.1"/>
    </source>
</evidence>
<accession>A0A0P8A9T0</accession>
<sequence length="71" mass="8373">MNKKAIYRYGKTELLEGSQIPRNAIVEFIGMATRCRKQKKYAIRYNGVVYFTSYGKLDFRVPTTSHHQREL</sequence>
<dbReference type="EMBL" id="LKCM01000152">
    <property type="protein sequence ID" value="KPQ43384.1"/>
    <property type="molecule type" value="Genomic_DNA"/>
</dbReference>
<name>A0A0P8A9T0_9EURY</name>
<dbReference type="AlphaFoldDB" id="A0A0P8A9T0"/>
<gene>
    <name evidence="1" type="ORF">MPEBLZ_02050</name>
</gene>